<evidence type="ECO:0000313" key="2">
    <source>
        <dbReference type="Proteomes" id="UP000679779"/>
    </source>
</evidence>
<evidence type="ECO:0000313" key="1">
    <source>
        <dbReference type="EMBL" id="GIO34339.1"/>
    </source>
</evidence>
<organism evidence="1 2">
    <name type="scientific">Paenibacillus albilobatus</name>
    <dbReference type="NCBI Taxonomy" id="2716884"/>
    <lineage>
        <taxon>Bacteria</taxon>
        <taxon>Bacillati</taxon>
        <taxon>Bacillota</taxon>
        <taxon>Bacilli</taxon>
        <taxon>Bacillales</taxon>
        <taxon>Paenibacillaceae</taxon>
        <taxon>Paenibacillus</taxon>
    </lineage>
</organism>
<keyword evidence="2" id="KW-1185">Reference proteome</keyword>
<proteinExistence type="predicted"/>
<gene>
    <name evidence="1" type="ORF">J2TS6_54800</name>
</gene>
<dbReference type="RefSeq" id="WP_212958779.1">
    <property type="nucleotide sequence ID" value="NZ_BORQ01000009.1"/>
</dbReference>
<dbReference type="EMBL" id="BORQ01000009">
    <property type="protein sequence ID" value="GIO34339.1"/>
    <property type="molecule type" value="Genomic_DNA"/>
</dbReference>
<reference evidence="1" key="1">
    <citation type="submission" date="2021-03" db="EMBL/GenBank/DDBJ databases">
        <title>Antimicrobial resistance genes in bacteria isolated from Japanese honey, and their potential for conferring macrolide and lincosamide resistance in the American foulbrood pathogen Paenibacillus larvae.</title>
        <authorList>
            <person name="Okamoto M."/>
            <person name="Kumagai M."/>
            <person name="Kanamori H."/>
            <person name="Takamatsu D."/>
        </authorList>
    </citation>
    <scope>NUCLEOTIDE SEQUENCE</scope>
    <source>
        <strain evidence="1">J2TS6</strain>
    </source>
</reference>
<name>A0A919XKE6_9BACL</name>
<dbReference type="Proteomes" id="UP000679779">
    <property type="component" value="Unassembled WGS sequence"/>
</dbReference>
<accession>A0A919XKE6</accession>
<dbReference type="AlphaFoldDB" id="A0A919XKE6"/>
<protein>
    <submittedName>
        <fullName evidence="1">Uncharacterized protein</fullName>
    </submittedName>
</protein>
<sequence length="66" mass="7512">MNALEITKEIILAAIEKEIIVFPTAEYESDEQIKALNIERAEELGKVFKTIAKSVHEANSKNFDFE</sequence>
<comment type="caution">
    <text evidence="1">The sequence shown here is derived from an EMBL/GenBank/DDBJ whole genome shotgun (WGS) entry which is preliminary data.</text>
</comment>